<evidence type="ECO:0000313" key="3">
    <source>
        <dbReference type="Proteomes" id="UP000001203"/>
    </source>
</evidence>
<dbReference type="SUPFAM" id="SSF55174">
    <property type="entry name" value="Alpha-L RNA-binding motif"/>
    <property type="match status" value="1"/>
</dbReference>
<name>B1WR66_CROS5</name>
<accession>B1WR66</accession>
<dbReference type="EMBL" id="CP000806">
    <property type="protein sequence ID" value="ACB50124.1"/>
    <property type="molecule type" value="Genomic_DNA"/>
</dbReference>
<proteinExistence type="predicted"/>
<dbReference type="GO" id="GO:0003723">
    <property type="term" value="F:RNA binding"/>
    <property type="evidence" value="ECO:0007669"/>
    <property type="project" value="UniProtKB-KW"/>
</dbReference>
<dbReference type="PROSITE" id="PS50889">
    <property type="entry name" value="S4"/>
    <property type="match status" value="1"/>
</dbReference>
<dbReference type="eggNOG" id="COG2501">
    <property type="taxonomic scope" value="Bacteria"/>
</dbReference>
<dbReference type="Pfam" id="PF13275">
    <property type="entry name" value="S4_2"/>
    <property type="match status" value="1"/>
</dbReference>
<keyword evidence="1" id="KW-0694">RNA-binding</keyword>
<dbReference type="CDD" id="cd00165">
    <property type="entry name" value="S4"/>
    <property type="match status" value="1"/>
</dbReference>
<evidence type="ECO:0000313" key="2">
    <source>
        <dbReference type="EMBL" id="ACB50124.1"/>
    </source>
</evidence>
<sequence>MTKNYKNASDVIRLGQFMKWQNLVQSGGEAKIRIQGGEVMVNGCVEIRRGRQLRSGDQVTFNGKHYEVNL</sequence>
<dbReference type="HOGENOM" id="CLU_127162_4_0_3"/>
<gene>
    <name evidence="2" type="ordered locus">cce_0773</name>
</gene>
<reference evidence="2 3" key="1">
    <citation type="journal article" date="2008" name="Proc. Natl. Acad. Sci. U.S.A.">
        <title>The genome of Cyanothece 51142, a unicellular diazotrophic cyanobacterium important in the marine nitrogen cycle.</title>
        <authorList>
            <person name="Welsh E.A."/>
            <person name="Liberton M."/>
            <person name="Stoeckel J."/>
            <person name="Loh T."/>
            <person name="Elvitigala T."/>
            <person name="Wang C."/>
            <person name="Wollam A."/>
            <person name="Fulton R.S."/>
            <person name="Clifton S.W."/>
            <person name="Jacobs J.M."/>
            <person name="Aurora R."/>
            <person name="Ghosh B.K."/>
            <person name="Sherman L.A."/>
            <person name="Smith R.D."/>
            <person name="Wilson R.K."/>
            <person name="Pakrasi H.B."/>
        </authorList>
    </citation>
    <scope>NUCLEOTIDE SEQUENCE [LARGE SCALE GENOMIC DNA]</scope>
    <source>
        <strain evidence="3">ATCC 51142 / BH68</strain>
    </source>
</reference>
<dbReference type="STRING" id="43989.cce_0773"/>
<dbReference type="Proteomes" id="UP000001203">
    <property type="component" value="Chromosome circular"/>
</dbReference>
<evidence type="ECO:0000256" key="1">
    <source>
        <dbReference type="PROSITE-ProRule" id="PRU00182"/>
    </source>
</evidence>
<dbReference type="KEGG" id="cyt:cce_0773"/>
<dbReference type="OrthoDB" id="9811532at2"/>
<dbReference type="RefSeq" id="WP_009546012.1">
    <property type="nucleotide sequence ID" value="NC_010546.1"/>
</dbReference>
<protein>
    <submittedName>
        <fullName evidence="2">Uncharacterized protein</fullName>
    </submittedName>
</protein>
<keyword evidence="3" id="KW-1185">Reference proteome</keyword>
<dbReference type="InterPro" id="IPR036986">
    <property type="entry name" value="S4_RNA-bd_sf"/>
</dbReference>
<dbReference type="AlphaFoldDB" id="B1WR66"/>
<organism evidence="2 3">
    <name type="scientific">Crocosphaera subtropica (strain ATCC 51142 / BH68)</name>
    <name type="common">Cyanothece sp. (strain ATCC 51142)</name>
    <dbReference type="NCBI Taxonomy" id="43989"/>
    <lineage>
        <taxon>Bacteria</taxon>
        <taxon>Bacillati</taxon>
        <taxon>Cyanobacteriota</taxon>
        <taxon>Cyanophyceae</taxon>
        <taxon>Oscillatoriophycideae</taxon>
        <taxon>Chroococcales</taxon>
        <taxon>Aphanothecaceae</taxon>
        <taxon>Crocosphaera</taxon>
        <taxon>Crocosphaera subtropica</taxon>
    </lineage>
</organism>
<dbReference type="Gene3D" id="3.10.290.10">
    <property type="entry name" value="RNA-binding S4 domain"/>
    <property type="match status" value="1"/>
</dbReference>